<dbReference type="EMBL" id="JBHSWE010000002">
    <property type="protein sequence ID" value="MFC6674214.1"/>
    <property type="molecule type" value="Genomic_DNA"/>
</dbReference>
<dbReference type="Pfam" id="PF13531">
    <property type="entry name" value="SBP_bac_11"/>
    <property type="match status" value="1"/>
</dbReference>
<accession>A0ABW2AAS2</accession>
<proteinExistence type="predicted"/>
<comment type="caution">
    <text evidence="2">The sequence shown here is derived from an EMBL/GenBank/DDBJ whole genome shotgun (WGS) entry which is preliminary data.</text>
</comment>
<gene>
    <name evidence="2" type="ORF">ACFQDL_31970</name>
</gene>
<evidence type="ECO:0000256" key="1">
    <source>
        <dbReference type="ARBA" id="ARBA00022729"/>
    </source>
</evidence>
<dbReference type="Gene3D" id="3.40.190.10">
    <property type="entry name" value="Periplasmic binding protein-like II"/>
    <property type="match status" value="2"/>
</dbReference>
<sequence length="349" mass="39256">MRWLPAGLVLSLAIAVVGPAVLLADDDPENRSDIIIHGAVDESAIRPLLEAFGHHRPRIAVRYREFNSLALYRHFLEQPDDRPDLMLSPAMHLQLKLVNDGYALRYRSAQTDRLSKRAKWRDELFGYALDPIVIAINTDLLAGDPLPQSRDQLLELIRRKDHLLDEKIGLSDIESTGLGYLAWSYDSQLSRTYERLLEAFGIHHSRLYPNTASMLRALTKGEIFIAYNALGSYTRAWSQRHPWIVPVLPMDYTTVVVRTAFIPKSTRNPAAAQAFLDFLLSEAGQQALAERSSLIPIGTGLDGEDTILQSAHSLLKPIPLGLELLLQTDAAKRQLLFDEWRSAMPHLAK</sequence>
<dbReference type="RefSeq" id="WP_379913965.1">
    <property type="nucleotide sequence ID" value="NZ_JBHSWE010000002.1"/>
</dbReference>
<keyword evidence="1" id="KW-0732">Signal</keyword>
<protein>
    <submittedName>
        <fullName evidence="2">ABC transporter substrate-binding protein</fullName>
    </submittedName>
</protein>
<name>A0ABW2AAS2_9GAMM</name>
<keyword evidence="3" id="KW-1185">Reference proteome</keyword>
<dbReference type="PANTHER" id="PTHR30006:SF25">
    <property type="entry name" value="PHOSPHOGLYCERATE TRANSPORT REGULATORY PROTEIN PGTC"/>
    <property type="match status" value="1"/>
</dbReference>
<evidence type="ECO:0000313" key="3">
    <source>
        <dbReference type="Proteomes" id="UP001596422"/>
    </source>
</evidence>
<organism evidence="2 3">
    <name type="scientific">Marinobacterium aestuariivivens</name>
    <dbReference type="NCBI Taxonomy" id="1698799"/>
    <lineage>
        <taxon>Bacteria</taxon>
        <taxon>Pseudomonadati</taxon>
        <taxon>Pseudomonadota</taxon>
        <taxon>Gammaproteobacteria</taxon>
        <taxon>Oceanospirillales</taxon>
        <taxon>Oceanospirillaceae</taxon>
        <taxon>Marinobacterium</taxon>
    </lineage>
</organism>
<reference evidence="3" key="1">
    <citation type="journal article" date="2019" name="Int. J. Syst. Evol. Microbiol.">
        <title>The Global Catalogue of Microorganisms (GCM) 10K type strain sequencing project: providing services to taxonomists for standard genome sequencing and annotation.</title>
        <authorList>
            <consortium name="The Broad Institute Genomics Platform"/>
            <consortium name="The Broad Institute Genome Sequencing Center for Infectious Disease"/>
            <person name="Wu L."/>
            <person name="Ma J."/>
        </authorList>
    </citation>
    <scope>NUCLEOTIDE SEQUENCE [LARGE SCALE GENOMIC DNA]</scope>
    <source>
        <strain evidence="3">NBRC 111756</strain>
    </source>
</reference>
<evidence type="ECO:0000313" key="2">
    <source>
        <dbReference type="EMBL" id="MFC6674214.1"/>
    </source>
</evidence>
<dbReference type="SUPFAM" id="SSF53850">
    <property type="entry name" value="Periplasmic binding protein-like II"/>
    <property type="match status" value="1"/>
</dbReference>
<dbReference type="Proteomes" id="UP001596422">
    <property type="component" value="Unassembled WGS sequence"/>
</dbReference>
<dbReference type="PANTHER" id="PTHR30006">
    <property type="entry name" value="THIAMINE-BINDING PERIPLASMIC PROTEIN-RELATED"/>
    <property type="match status" value="1"/>
</dbReference>